<dbReference type="AlphaFoldDB" id="A0A0L6V5Q0"/>
<dbReference type="VEuPathDB" id="FungiDB:VP01_2568g3"/>
<reference evidence="2 3" key="1">
    <citation type="submission" date="2015-08" db="EMBL/GenBank/DDBJ databases">
        <title>Next Generation Sequencing and Analysis of the Genome of Puccinia sorghi L Schw, the Causal Agent of Maize Common Rust.</title>
        <authorList>
            <person name="Rochi L."/>
            <person name="Burguener G."/>
            <person name="Darino M."/>
            <person name="Turjanski A."/>
            <person name="Kreff E."/>
            <person name="Dieguez M.J."/>
            <person name="Sacco F."/>
        </authorList>
    </citation>
    <scope>NUCLEOTIDE SEQUENCE [LARGE SCALE GENOMIC DNA]</scope>
    <source>
        <strain evidence="2 3">RO10H11247</strain>
    </source>
</reference>
<evidence type="ECO:0000313" key="2">
    <source>
        <dbReference type="EMBL" id="KNZ55837.1"/>
    </source>
</evidence>
<keyword evidence="3" id="KW-1185">Reference proteome</keyword>
<proteinExistence type="predicted"/>
<gene>
    <name evidence="2" type="ORF">VP01_2568g3</name>
</gene>
<evidence type="ECO:0000313" key="3">
    <source>
        <dbReference type="Proteomes" id="UP000037035"/>
    </source>
</evidence>
<comment type="caution">
    <text evidence="2">The sequence shown here is derived from an EMBL/GenBank/DDBJ whole genome shotgun (WGS) entry which is preliminary data.</text>
</comment>
<evidence type="ECO:0000256" key="1">
    <source>
        <dbReference type="SAM" id="MobiDB-lite"/>
    </source>
</evidence>
<feature type="region of interest" description="Disordered" evidence="1">
    <location>
        <begin position="101"/>
        <end position="121"/>
    </location>
</feature>
<accession>A0A0L6V5Q0</accession>
<feature type="compositionally biased region" description="Polar residues" evidence="1">
    <location>
        <begin position="101"/>
        <end position="114"/>
    </location>
</feature>
<protein>
    <submittedName>
        <fullName evidence="2">Uncharacterized protein</fullName>
    </submittedName>
</protein>
<dbReference type="EMBL" id="LAVV01007466">
    <property type="protein sequence ID" value="KNZ55837.1"/>
    <property type="molecule type" value="Genomic_DNA"/>
</dbReference>
<organism evidence="2 3">
    <name type="scientific">Puccinia sorghi</name>
    <dbReference type="NCBI Taxonomy" id="27349"/>
    <lineage>
        <taxon>Eukaryota</taxon>
        <taxon>Fungi</taxon>
        <taxon>Dikarya</taxon>
        <taxon>Basidiomycota</taxon>
        <taxon>Pucciniomycotina</taxon>
        <taxon>Pucciniomycetes</taxon>
        <taxon>Pucciniales</taxon>
        <taxon>Pucciniaceae</taxon>
        <taxon>Puccinia</taxon>
    </lineage>
</organism>
<name>A0A0L6V5Q0_9BASI</name>
<sequence>MHMNIQFHPAACASHLPTNCPPSPLFQVSFWPTKDPHLATKDSSWPIEACWHSQNCLSYGQSPTDDDSEHARSFFLNQTDSCFLGSFVCPYKNYMESTQAKSNPRNSACQNSPDSSHRHRHPEISVAWTTKNWEIVNLDDFFVDYTQATLAHLGLRIWGPNLDDLPQSLYNKACRQAALKYFWLATAGGAYAYMNIRKKYTKDLELLRPMYNHYFRSLQKQLCEREKKQVGKFYARLKFALAQKLPKQYQRIISNVSAHSNGEYDSKKGLYVIKTLKFQSENTSKFFHRLVAAILVSDELEQKHGPLLDFYDPAWFNNLLTQQRIDVTDTGALINYWTNSSPNINSINFQNHMTSLMKLKTRRRRIHQTLRMIAAIEPDDKNYENLESPDDAMECADEDIEYNEDQGQQGYNAMMLDEDPEW</sequence>
<dbReference type="OrthoDB" id="3056461at2759"/>
<dbReference type="Proteomes" id="UP000037035">
    <property type="component" value="Unassembled WGS sequence"/>
</dbReference>